<feature type="compositionally biased region" description="Basic and acidic residues" evidence="7">
    <location>
        <begin position="501"/>
        <end position="517"/>
    </location>
</feature>
<keyword evidence="3" id="KW-0489">Methyltransferase</keyword>
<dbReference type="Gene3D" id="3.40.1280.30">
    <property type="match status" value="1"/>
</dbReference>
<dbReference type="GO" id="GO:0023052">
    <property type="term" value="P:signaling"/>
    <property type="evidence" value="ECO:0007669"/>
    <property type="project" value="InterPro"/>
</dbReference>
<keyword evidence="5" id="KW-0949">S-adenosyl-L-methionine</keyword>
<dbReference type="GO" id="GO:0052905">
    <property type="term" value="F:tRNA (guanosine(9)-N1)-methyltransferase activity"/>
    <property type="evidence" value="ECO:0007669"/>
    <property type="project" value="UniProtKB-EC"/>
</dbReference>
<dbReference type="InterPro" id="IPR038459">
    <property type="entry name" value="MT_TRM10-typ_sf"/>
</dbReference>
<feature type="region of interest" description="Disordered" evidence="7">
    <location>
        <begin position="681"/>
        <end position="702"/>
    </location>
</feature>
<keyword evidence="10" id="KW-1185">Reference proteome</keyword>
<evidence type="ECO:0000256" key="2">
    <source>
        <dbReference type="ARBA" id="ARBA00012797"/>
    </source>
</evidence>
<dbReference type="EC" id="2.1.1.221" evidence="2"/>
<accession>A0A1B0GC34</accession>
<dbReference type="InterPro" id="IPR005026">
    <property type="entry name" value="SAPAP"/>
</dbReference>
<evidence type="ECO:0000256" key="6">
    <source>
        <dbReference type="ARBA" id="ARBA00048434"/>
    </source>
</evidence>
<evidence type="ECO:0000256" key="7">
    <source>
        <dbReference type="SAM" id="MobiDB-lite"/>
    </source>
</evidence>
<dbReference type="GO" id="GO:0000049">
    <property type="term" value="F:tRNA binding"/>
    <property type="evidence" value="ECO:0007669"/>
    <property type="project" value="TreeGrafter"/>
</dbReference>
<evidence type="ECO:0000256" key="5">
    <source>
        <dbReference type="ARBA" id="ARBA00022691"/>
    </source>
</evidence>
<evidence type="ECO:0000256" key="1">
    <source>
        <dbReference type="ARBA" id="ARBA00008839"/>
    </source>
</evidence>
<protein>
    <recommendedName>
        <fullName evidence="2">tRNA (guanine(9)-N(1))-methyltransferase</fullName>
        <ecNumber evidence="2">2.1.1.221</ecNumber>
    </recommendedName>
</protein>
<evidence type="ECO:0000256" key="4">
    <source>
        <dbReference type="ARBA" id="ARBA00022679"/>
    </source>
</evidence>
<dbReference type="EnsemblMetazoa" id="GMOY010864-RA">
    <property type="protein sequence ID" value="GMOY010864-PA"/>
    <property type="gene ID" value="GMOY010864"/>
</dbReference>
<name>A0A1B0GC34_GLOMM</name>
<dbReference type="GO" id="GO:0005654">
    <property type="term" value="C:nucleoplasm"/>
    <property type="evidence" value="ECO:0007669"/>
    <property type="project" value="TreeGrafter"/>
</dbReference>
<dbReference type="InterPro" id="IPR007356">
    <property type="entry name" value="tRNA_m1G_MeTrfase_euk"/>
</dbReference>
<proteinExistence type="inferred from homology"/>
<feature type="compositionally biased region" description="Low complexity" evidence="7">
    <location>
        <begin position="870"/>
        <end position="891"/>
    </location>
</feature>
<dbReference type="PhylomeDB" id="A0A1B0GC34"/>
<feature type="domain" description="SAM-dependent MTase TRM10-type" evidence="8">
    <location>
        <begin position="80"/>
        <end position="260"/>
    </location>
</feature>
<comment type="similarity">
    <text evidence="1">Belongs to the SAPAP family.</text>
</comment>
<evidence type="ECO:0000313" key="10">
    <source>
        <dbReference type="Proteomes" id="UP000092444"/>
    </source>
</evidence>
<organism evidence="9 10">
    <name type="scientific">Glossina morsitans morsitans</name>
    <name type="common">Savannah tsetse fly</name>
    <dbReference type="NCBI Taxonomy" id="37546"/>
    <lineage>
        <taxon>Eukaryota</taxon>
        <taxon>Metazoa</taxon>
        <taxon>Ecdysozoa</taxon>
        <taxon>Arthropoda</taxon>
        <taxon>Hexapoda</taxon>
        <taxon>Insecta</taxon>
        <taxon>Pterygota</taxon>
        <taxon>Neoptera</taxon>
        <taxon>Endopterygota</taxon>
        <taxon>Diptera</taxon>
        <taxon>Brachycera</taxon>
        <taxon>Muscomorpha</taxon>
        <taxon>Hippoboscoidea</taxon>
        <taxon>Glossinidae</taxon>
        <taxon>Glossina</taxon>
    </lineage>
</organism>
<feature type="region of interest" description="Disordered" evidence="7">
    <location>
        <begin position="476"/>
        <end position="517"/>
    </location>
</feature>
<evidence type="ECO:0000256" key="3">
    <source>
        <dbReference type="ARBA" id="ARBA00022603"/>
    </source>
</evidence>
<feature type="region of interest" description="Disordered" evidence="7">
    <location>
        <begin position="1"/>
        <end position="67"/>
    </location>
</feature>
<dbReference type="GO" id="GO:0002939">
    <property type="term" value="P:tRNA N1-guanine methylation"/>
    <property type="evidence" value="ECO:0007669"/>
    <property type="project" value="TreeGrafter"/>
</dbReference>
<feature type="compositionally biased region" description="Basic and acidic residues" evidence="7">
    <location>
        <begin position="681"/>
        <end position="690"/>
    </location>
</feature>
<evidence type="ECO:0000313" key="9">
    <source>
        <dbReference type="EnsemblMetazoa" id="GMOY010864-PA"/>
    </source>
</evidence>
<feature type="compositionally biased region" description="Basic and acidic residues" evidence="7">
    <location>
        <begin position="43"/>
        <end position="55"/>
    </location>
</feature>
<sequence length="947" mass="106765">MEFIEAQKDKNVDDVRRNPGFTEPTPCSKNQLKKQRKLAQYMETRKERRLREKDRQKQRRKELLAKGLPLHVGPSRKELKRRQITSESSSSENVRIAIDLDYDDIMLGHDISKCIREISAITFTGIKTDGNIHAAFKKNHGWENWHLKFHFDESHLEAFPKEQLVYLTSESDNILKSLDAKDVYVIGGLVDHNHHKNLCHARATKVGLRTARLPLGEYVDMKTRAVLSTFHVFEILIRVAEGNSWIDAILQTVPPRKGAKPKVLQSDIKDEHKEDSVVSNGECFANTISPANRGNSDRNFKANIMDRSMDSIGSCSLDVDAESTDISDTSGSLNFPTPISIKDITREFTNNIRERCSLQTVKNTTAYVDPNTGQVCIALTQPPTITNNNIDNSELTYKTIVTPQTPDNGSYEKKPSYLNLACCVNGYSNITTYDSKIRQDINKSREVSPIRPSSSSLQYCKKNNCLAPPILLTMPNVNPKSPQSHLTSPKTSSTNSGNRYIRGDNNNHTENGESQKECPKLSFIQQRVERLYGPGALAPGFYNPKKKESASINGSESTEGLVTTTTTTATTELARKFQELSPSKDYNQFRKKFEFSGRSANLQSNPNPMGNENNQLEGNNNNVDLPCLRHLSQEFRAQLPTISPKRNYLQRISASVEQENNRQNLNGDDDAKLLINVQNRKSDERDEVDHQSVQVESKLHSPGTKKLVTKAENKMQKATTNGFSETGKDGHYFLQQLKREQARLLNMASEAEKCMETLKHNSEVSEDVMGFLRSASGKARLLVSQKMKQFEGLCHKNLKNSPDDDFPTTLDDLQGFWDMVYLQIDHVDSLFNEIEELKQNGWKKPKELKTSVNRTPRNAKTLLNKNRCTTKTATNSNSSSNSINSTPSAAAVKREVQRKKLQEIKRRNREAMAGSNTVLGEDSDVTIDVVVQTPKKRDGNRIKAELS</sequence>
<dbReference type="Pfam" id="PF03359">
    <property type="entry name" value="GKAP"/>
    <property type="match status" value="1"/>
</dbReference>
<dbReference type="AlphaFoldDB" id="A0A1B0GC34"/>
<feature type="compositionally biased region" description="Polar residues" evidence="7">
    <location>
        <begin position="476"/>
        <end position="500"/>
    </location>
</feature>
<feature type="compositionally biased region" description="Basic and acidic residues" evidence="7">
    <location>
        <begin position="1"/>
        <end position="17"/>
    </location>
</feature>
<dbReference type="Proteomes" id="UP000092444">
    <property type="component" value="Unassembled WGS sequence"/>
</dbReference>
<dbReference type="PANTHER" id="PTHR13563:SF13">
    <property type="entry name" value="TRNA METHYLTRANSFERASE 10 HOMOLOG A"/>
    <property type="match status" value="1"/>
</dbReference>
<dbReference type="VEuPathDB" id="VectorBase:GMOY010864"/>
<keyword evidence="4" id="KW-0808">Transferase</keyword>
<comment type="catalytic activity">
    <reaction evidence="6">
        <text>guanosine(9) in tRNA + S-adenosyl-L-methionine = N(1)-methylguanosine(9) in tRNA + S-adenosyl-L-homocysteine + H(+)</text>
        <dbReference type="Rhea" id="RHEA:43156"/>
        <dbReference type="Rhea" id="RHEA-COMP:10367"/>
        <dbReference type="Rhea" id="RHEA-COMP:10368"/>
        <dbReference type="ChEBI" id="CHEBI:15378"/>
        <dbReference type="ChEBI" id="CHEBI:57856"/>
        <dbReference type="ChEBI" id="CHEBI:59789"/>
        <dbReference type="ChEBI" id="CHEBI:73542"/>
        <dbReference type="ChEBI" id="CHEBI:74269"/>
        <dbReference type="EC" id="2.1.1.221"/>
    </reaction>
</comment>
<reference evidence="9" key="1">
    <citation type="submission" date="2020-05" db="UniProtKB">
        <authorList>
            <consortium name="EnsemblMetazoa"/>
        </authorList>
    </citation>
    <scope>IDENTIFICATION</scope>
    <source>
        <strain evidence="9">Yale</strain>
    </source>
</reference>
<dbReference type="EMBL" id="CCAG010018980">
    <property type="status" value="NOT_ANNOTATED_CDS"/>
    <property type="molecule type" value="Genomic_DNA"/>
</dbReference>
<dbReference type="PROSITE" id="PS51675">
    <property type="entry name" value="SAM_MT_TRM10"/>
    <property type="match status" value="1"/>
</dbReference>
<dbReference type="STRING" id="37546.A0A1B0GC34"/>
<evidence type="ECO:0000259" key="8">
    <source>
        <dbReference type="PROSITE" id="PS51675"/>
    </source>
</evidence>
<dbReference type="InterPro" id="IPR028564">
    <property type="entry name" value="MT_TRM10-typ"/>
</dbReference>
<feature type="region of interest" description="Disordered" evidence="7">
    <location>
        <begin position="870"/>
        <end position="898"/>
    </location>
</feature>
<dbReference type="PANTHER" id="PTHR13563">
    <property type="entry name" value="TRNA (GUANINE-9-) METHYLTRANSFERASE"/>
    <property type="match status" value="1"/>
</dbReference>